<dbReference type="InterPro" id="IPR050890">
    <property type="entry name" value="PTS_EIIA_component"/>
</dbReference>
<protein>
    <submittedName>
        <fullName evidence="8">PTS glucose transporter subunit IIA</fullName>
    </submittedName>
</protein>
<keyword evidence="2" id="KW-0813">Transport</keyword>
<dbReference type="PANTHER" id="PTHR45008">
    <property type="entry name" value="PTS SYSTEM GLUCOSE-SPECIFIC EIIA COMPONENT"/>
    <property type="match status" value="1"/>
</dbReference>
<gene>
    <name evidence="8" type="ORF">GCM10009751_20680</name>
</gene>
<comment type="caution">
    <text evidence="8">The sequence shown here is derived from an EMBL/GenBank/DDBJ whole genome shotgun (WGS) entry which is preliminary data.</text>
</comment>
<evidence type="ECO:0000259" key="7">
    <source>
        <dbReference type="PROSITE" id="PS51093"/>
    </source>
</evidence>
<dbReference type="PANTHER" id="PTHR45008:SF1">
    <property type="entry name" value="PTS SYSTEM GLUCOSE-SPECIFIC EIIA COMPONENT"/>
    <property type="match status" value="1"/>
</dbReference>
<dbReference type="SUPFAM" id="SSF51261">
    <property type="entry name" value="Duplicated hybrid motif"/>
    <property type="match status" value="1"/>
</dbReference>
<evidence type="ECO:0000256" key="4">
    <source>
        <dbReference type="ARBA" id="ARBA00022679"/>
    </source>
</evidence>
<name>A0ABN2NC97_9MICO</name>
<dbReference type="Gene3D" id="2.70.70.10">
    <property type="entry name" value="Glucose Permease (Domain IIA)"/>
    <property type="match status" value="1"/>
</dbReference>
<dbReference type="Proteomes" id="UP001501094">
    <property type="component" value="Unassembled WGS sequence"/>
</dbReference>
<dbReference type="PROSITE" id="PS51093">
    <property type="entry name" value="PTS_EIIA_TYPE_1"/>
    <property type="match status" value="1"/>
</dbReference>
<keyword evidence="6" id="KW-0418">Kinase</keyword>
<evidence type="ECO:0000256" key="2">
    <source>
        <dbReference type="ARBA" id="ARBA00022448"/>
    </source>
</evidence>
<keyword evidence="9" id="KW-1185">Reference proteome</keyword>
<keyword evidence="3 8" id="KW-0762">Sugar transport</keyword>
<evidence type="ECO:0000256" key="3">
    <source>
        <dbReference type="ARBA" id="ARBA00022597"/>
    </source>
</evidence>
<keyword evidence="4" id="KW-0808">Transferase</keyword>
<dbReference type="InterPro" id="IPR001127">
    <property type="entry name" value="PTS_EIIA_1_perm"/>
</dbReference>
<organism evidence="8 9">
    <name type="scientific">Myceligenerans crystallogenes</name>
    <dbReference type="NCBI Taxonomy" id="316335"/>
    <lineage>
        <taxon>Bacteria</taxon>
        <taxon>Bacillati</taxon>
        <taxon>Actinomycetota</taxon>
        <taxon>Actinomycetes</taxon>
        <taxon>Micrococcales</taxon>
        <taxon>Promicromonosporaceae</taxon>
        <taxon>Myceligenerans</taxon>
    </lineage>
</organism>
<dbReference type="RefSeq" id="WP_344102355.1">
    <property type="nucleotide sequence ID" value="NZ_BAAANL010000004.1"/>
</dbReference>
<dbReference type="InterPro" id="IPR011055">
    <property type="entry name" value="Dup_hybrid_motif"/>
</dbReference>
<proteinExistence type="predicted"/>
<evidence type="ECO:0000313" key="8">
    <source>
        <dbReference type="EMBL" id="GAA1862775.1"/>
    </source>
</evidence>
<accession>A0ABN2NC97</accession>
<reference evidence="8 9" key="1">
    <citation type="journal article" date="2019" name="Int. J. Syst. Evol. Microbiol.">
        <title>The Global Catalogue of Microorganisms (GCM) 10K type strain sequencing project: providing services to taxonomists for standard genome sequencing and annotation.</title>
        <authorList>
            <consortium name="The Broad Institute Genomics Platform"/>
            <consortium name="The Broad Institute Genome Sequencing Center for Infectious Disease"/>
            <person name="Wu L."/>
            <person name="Ma J."/>
        </authorList>
    </citation>
    <scope>NUCLEOTIDE SEQUENCE [LARGE SCALE GENOMIC DNA]</scope>
    <source>
        <strain evidence="8 9">JCM 14326</strain>
    </source>
</reference>
<evidence type="ECO:0000313" key="9">
    <source>
        <dbReference type="Proteomes" id="UP001501094"/>
    </source>
</evidence>
<dbReference type="PROSITE" id="PS00371">
    <property type="entry name" value="PTS_EIIA_TYPE_1_HIS"/>
    <property type="match status" value="1"/>
</dbReference>
<sequence>MRSVLNPVAGTVVAMSEVPDPVFAQGMVGPGIAVDPGPAAASDACAPIGGVVLSLHPHAFVVVGDDGRGVLVHLGIDTVQLGGEGFVPHVAKGDVVVAGQRVITWSPRAVSDGGRPALVPVVVLELPAEDLEILVPPGETIAAGAPLLAFS</sequence>
<evidence type="ECO:0000256" key="1">
    <source>
        <dbReference type="ARBA" id="ARBA00004496"/>
    </source>
</evidence>
<comment type="subcellular location">
    <subcellularLocation>
        <location evidence="1">Cytoplasm</location>
    </subcellularLocation>
</comment>
<feature type="domain" description="PTS EIIA type-1" evidence="7">
    <location>
        <begin position="20"/>
        <end position="125"/>
    </location>
</feature>
<dbReference type="Pfam" id="PF00358">
    <property type="entry name" value="PTS_EIIA_1"/>
    <property type="match status" value="1"/>
</dbReference>
<keyword evidence="5" id="KW-0598">Phosphotransferase system</keyword>
<dbReference type="EMBL" id="BAAANL010000004">
    <property type="protein sequence ID" value="GAA1862775.1"/>
    <property type="molecule type" value="Genomic_DNA"/>
</dbReference>
<evidence type="ECO:0000256" key="5">
    <source>
        <dbReference type="ARBA" id="ARBA00022683"/>
    </source>
</evidence>
<evidence type="ECO:0000256" key="6">
    <source>
        <dbReference type="ARBA" id="ARBA00022777"/>
    </source>
</evidence>